<dbReference type="AlphaFoldDB" id="A0A9Q1F8H8"/>
<proteinExistence type="predicted"/>
<dbReference type="EMBL" id="JAINUF010000008">
    <property type="protein sequence ID" value="KAJ8352859.1"/>
    <property type="molecule type" value="Genomic_DNA"/>
</dbReference>
<gene>
    <name evidence="2" type="ORF">SKAU_G00243350</name>
</gene>
<name>A0A9Q1F8H8_SYNKA</name>
<organism evidence="2 3">
    <name type="scientific">Synaphobranchus kaupii</name>
    <name type="common">Kaup's arrowtooth eel</name>
    <dbReference type="NCBI Taxonomy" id="118154"/>
    <lineage>
        <taxon>Eukaryota</taxon>
        <taxon>Metazoa</taxon>
        <taxon>Chordata</taxon>
        <taxon>Craniata</taxon>
        <taxon>Vertebrata</taxon>
        <taxon>Euteleostomi</taxon>
        <taxon>Actinopterygii</taxon>
        <taxon>Neopterygii</taxon>
        <taxon>Teleostei</taxon>
        <taxon>Anguilliformes</taxon>
        <taxon>Synaphobranchidae</taxon>
        <taxon>Synaphobranchus</taxon>
    </lineage>
</organism>
<comment type="caution">
    <text evidence="2">The sequence shown here is derived from an EMBL/GenBank/DDBJ whole genome shotgun (WGS) entry which is preliminary data.</text>
</comment>
<sequence length="282" mass="30489">MRSAAYPRLLFHLCDGGVLSTTGAIIAAAGNVRGKHRLFAGLGVQTPYVISGGARMVPQRFSLRDHKRRRNKETRAGPTLLKTPPPPNAKAAVTLPALLHWWHYVESVDPVTVSINSWIEMEVDDEARVGEALSRTVVCALKTTPSADNADEWLNPTEGEVTSHDQNLQYLNLAVQACAASRKPPTATNANATRPAEQAGRRGPAQTSDCFQERGDPRPKSRSPARDRAPEMSRSRESADTPGGAEHGPISTNDLLDCLVHPEVVAMVTKLLVSRRSARGGV</sequence>
<evidence type="ECO:0000256" key="1">
    <source>
        <dbReference type="SAM" id="MobiDB-lite"/>
    </source>
</evidence>
<evidence type="ECO:0000313" key="2">
    <source>
        <dbReference type="EMBL" id="KAJ8352859.1"/>
    </source>
</evidence>
<reference evidence="2" key="1">
    <citation type="journal article" date="2023" name="Science">
        <title>Genome structures resolve the early diversification of teleost fishes.</title>
        <authorList>
            <person name="Parey E."/>
            <person name="Louis A."/>
            <person name="Montfort J."/>
            <person name="Bouchez O."/>
            <person name="Roques C."/>
            <person name="Iampietro C."/>
            <person name="Lluch J."/>
            <person name="Castinel A."/>
            <person name="Donnadieu C."/>
            <person name="Desvignes T."/>
            <person name="Floi Bucao C."/>
            <person name="Jouanno E."/>
            <person name="Wen M."/>
            <person name="Mejri S."/>
            <person name="Dirks R."/>
            <person name="Jansen H."/>
            <person name="Henkel C."/>
            <person name="Chen W.J."/>
            <person name="Zahm M."/>
            <person name="Cabau C."/>
            <person name="Klopp C."/>
            <person name="Thompson A.W."/>
            <person name="Robinson-Rechavi M."/>
            <person name="Braasch I."/>
            <person name="Lecointre G."/>
            <person name="Bobe J."/>
            <person name="Postlethwait J.H."/>
            <person name="Berthelot C."/>
            <person name="Roest Crollius H."/>
            <person name="Guiguen Y."/>
        </authorList>
    </citation>
    <scope>NUCLEOTIDE SEQUENCE</scope>
    <source>
        <strain evidence="2">WJC10195</strain>
    </source>
</reference>
<dbReference type="Proteomes" id="UP001152622">
    <property type="component" value="Chromosome 8"/>
</dbReference>
<evidence type="ECO:0000313" key="3">
    <source>
        <dbReference type="Proteomes" id="UP001152622"/>
    </source>
</evidence>
<protein>
    <submittedName>
        <fullName evidence="2">Uncharacterized protein</fullName>
    </submittedName>
</protein>
<feature type="region of interest" description="Disordered" evidence="1">
    <location>
        <begin position="65"/>
        <end position="87"/>
    </location>
</feature>
<feature type="region of interest" description="Disordered" evidence="1">
    <location>
        <begin position="182"/>
        <end position="250"/>
    </location>
</feature>
<accession>A0A9Q1F8H8</accession>
<feature type="compositionally biased region" description="Basic and acidic residues" evidence="1">
    <location>
        <begin position="211"/>
        <end position="239"/>
    </location>
</feature>
<keyword evidence="3" id="KW-1185">Reference proteome</keyword>
<feature type="compositionally biased region" description="Low complexity" evidence="1">
    <location>
        <begin position="184"/>
        <end position="196"/>
    </location>
</feature>
<dbReference type="OrthoDB" id="47172at2759"/>